<feature type="compositionally biased region" description="Acidic residues" evidence="5">
    <location>
        <begin position="190"/>
        <end position="203"/>
    </location>
</feature>
<dbReference type="CDD" id="cd00159">
    <property type="entry name" value="RhoGAP"/>
    <property type="match status" value="1"/>
</dbReference>
<dbReference type="Gene3D" id="1.10.555.10">
    <property type="entry name" value="Rho GTPase activation protein"/>
    <property type="match status" value="1"/>
</dbReference>
<dbReference type="InterPro" id="IPR036047">
    <property type="entry name" value="F-box-like_dom_sf"/>
</dbReference>
<feature type="domain" description="PH" evidence="6">
    <location>
        <begin position="22"/>
        <end position="141"/>
    </location>
</feature>
<dbReference type="GO" id="GO:0005737">
    <property type="term" value="C:cytoplasm"/>
    <property type="evidence" value="ECO:0007669"/>
    <property type="project" value="UniProtKB-SubCell"/>
</dbReference>
<dbReference type="SUPFAM" id="SSF48350">
    <property type="entry name" value="GTPase activation domain, GAP"/>
    <property type="match status" value="1"/>
</dbReference>
<dbReference type="SMART" id="SM00233">
    <property type="entry name" value="PH"/>
    <property type="match status" value="2"/>
</dbReference>
<sequence length="967" mass="111148">MTWIKSNKRVKEYIGKDNLMAEIKLIGYLQKQSKSLPNSNVKIYKKKWFWFDNESGVLYYTLQQPIINNNNSTTTTTTTTTCNNSKIKSIVISQATIIEQSRAFRLDFNIINEKVDKHYVLRSNDEQSVLNWVSGLNNWKKFKQEQIEREQQQLAELAQQKQLEEEQLQSRLLLEKLQQQQQPQDLPITNEEEVEVEEEEEESVEISNIIPFSEFLNNNNNNNNNNNIKNQVTHNLLSNSTSSTIASSDSLSSQSSLSTTPTSNSLKSSQNNDILSNQTTPTTTTTTTTTNNNSYYNLNENNIFSPSTRTTQHDLQLFLKSLLKNDVDLEKVPTKVNELFFRYPTLLYQEQICFIQDKLNSQLDYLESCLKEISYLNSPLTSSISTSTSSNSNGNGNGTVKYSIKERTFSESPKPKKSIKDVSGMSTSAGNTMRSTSTPIINPTVETNLPTGSLTASLDQLLVDRYIDDSGAEDEEETEDGDDNGEDEFQVLPNHLSLYIFSYLEPVELLVCARVSKQWQLLSEDNLLWVRFVFHLMTPSSIYDTSHKWKQVYMNHYCPKQKKQAKQQSYMNRSIQCSRTSTNVSMTLMSFVVKEGWLFKRGEDLLKIWKKRYFVLKHDSLFYFKSPNDNIPCGMILFNSRTTITRAANSSRKHSFKIVQPKLLTSHVGVERKRLPYYLSADKEQDCQDWMNILLKIIKSNSNPKSTSQQSSKYATKQNYKQLLQKSQSLFNIPQPQISNNSPLKNNIQSNNNNNNNNNNNLGSPTLGYRKDLNLVLPVSNIFGIPITTLMENQKSLYGSTLEIPFILDKCFSHIIEYGLLEEGIFRLSGSVREITLLTEEFESMPLDINLKSYDIHTVTSLVKTFFRRLPNSLITLDLDEYATAVQMAQSQTEEERISEFKFIFESMDTISYQIFKSFLNLLRLIIKHEQVNKMTVENLLIVIMPNLKCSPILITNGIKYYDQLFK</sequence>
<feature type="domain" description="PH" evidence="6">
    <location>
        <begin position="591"/>
        <end position="699"/>
    </location>
</feature>
<dbReference type="InterPro" id="IPR011993">
    <property type="entry name" value="PH-like_dom_sf"/>
</dbReference>
<feature type="region of interest" description="Disordered" evidence="5">
    <location>
        <begin position="242"/>
        <end position="296"/>
    </location>
</feature>
<dbReference type="GO" id="GO:0007165">
    <property type="term" value="P:signal transduction"/>
    <property type="evidence" value="ECO:0007669"/>
    <property type="project" value="InterPro"/>
</dbReference>
<feature type="region of interest" description="Disordered" evidence="5">
    <location>
        <begin position="734"/>
        <end position="764"/>
    </location>
</feature>
<dbReference type="STRING" id="361077.A0A151Z4P6"/>
<feature type="domain" description="F-box" evidence="7">
    <location>
        <begin position="486"/>
        <end position="532"/>
    </location>
</feature>
<dbReference type="InterPro" id="IPR050729">
    <property type="entry name" value="Rho-GAP"/>
</dbReference>
<dbReference type="FunCoup" id="A0A151Z4P6">
    <property type="interactions" value="111"/>
</dbReference>
<comment type="function">
    <text evidence="4">Rho GTPase-activating protein involved in the signal transduction pathway.</text>
</comment>
<feature type="region of interest" description="Disordered" evidence="5">
    <location>
        <begin position="179"/>
        <end position="203"/>
    </location>
</feature>
<dbReference type="SUPFAM" id="SSF50729">
    <property type="entry name" value="PH domain-like"/>
    <property type="match status" value="2"/>
</dbReference>
<dbReference type="InterPro" id="IPR001849">
    <property type="entry name" value="PH_domain"/>
</dbReference>
<dbReference type="PROSITE" id="PS50003">
    <property type="entry name" value="PH_DOMAIN"/>
    <property type="match status" value="2"/>
</dbReference>
<dbReference type="OrthoDB" id="19848at2759"/>
<dbReference type="PROSITE" id="PS50238">
    <property type="entry name" value="RHOGAP"/>
    <property type="match status" value="1"/>
</dbReference>
<evidence type="ECO:0000259" key="8">
    <source>
        <dbReference type="PROSITE" id="PS50238"/>
    </source>
</evidence>
<dbReference type="SMART" id="SM00324">
    <property type="entry name" value="RhoGAP"/>
    <property type="match status" value="1"/>
</dbReference>
<evidence type="ECO:0000259" key="7">
    <source>
        <dbReference type="PROSITE" id="PS50181"/>
    </source>
</evidence>
<feature type="compositionally biased region" description="Low complexity" evidence="5">
    <location>
        <begin position="740"/>
        <end position="761"/>
    </location>
</feature>
<organism evidence="9 10">
    <name type="scientific">Tieghemostelium lacteum</name>
    <name type="common">Slime mold</name>
    <name type="synonym">Dictyostelium lacteum</name>
    <dbReference type="NCBI Taxonomy" id="361077"/>
    <lineage>
        <taxon>Eukaryota</taxon>
        <taxon>Amoebozoa</taxon>
        <taxon>Evosea</taxon>
        <taxon>Eumycetozoa</taxon>
        <taxon>Dictyostelia</taxon>
        <taxon>Dictyosteliales</taxon>
        <taxon>Raperosteliaceae</taxon>
        <taxon>Tieghemostelium</taxon>
    </lineage>
</organism>
<gene>
    <name evidence="9" type="ORF">DLAC_10525</name>
</gene>
<comment type="caution">
    <text evidence="9">The sequence shown here is derived from an EMBL/GenBank/DDBJ whole genome shotgun (WGS) entry which is preliminary data.</text>
</comment>
<dbReference type="Pfam" id="PF00620">
    <property type="entry name" value="RhoGAP"/>
    <property type="match status" value="1"/>
</dbReference>
<dbReference type="GO" id="GO:0005096">
    <property type="term" value="F:GTPase activator activity"/>
    <property type="evidence" value="ECO:0007669"/>
    <property type="project" value="UniProtKB-KW"/>
</dbReference>
<keyword evidence="10" id="KW-1185">Reference proteome</keyword>
<dbReference type="PANTHER" id="PTHR23176">
    <property type="entry name" value="RHO/RAC/CDC GTPASE-ACTIVATING PROTEIN"/>
    <property type="match status" value="1"/>
</dbReference>
<evidence type="ECO:0000256" key="4">
    <source>
        <dbReference type="ARBA" id="ARBA00037092"/>
    </source>
</evidence>
<dbReference type="InterPro" id="IPR000198">
    <property type="entry name" value="RhoGAP_dom"/>
</dbReference>
<proteinExistence type="predicted"/>
<dbReference type="Proteomes" id="UP000076078">
    <property type="component" value="Unassembled WGS sequence"/>
</dbReference>
<dbReference type="AlphaFoldDB" id="A0A151Z4P6"/>
<dbReference type="Gene3D" id="1.20.1280.50">
    <property type="match status" value="1"/>
</dbReference>
<dbReference type="InterPro" id="IPR008936">
    <property type="entry name" value="Rho_GTPase_activation_prot"/>
</dbReference>
<dbReference type="Pfam" id="PF00169">
    <property type="entry name" value="PH"/>
    <property type="match status" value="1"/>
</dbReference>
<evidence type="ECO:0000313" key="9">
    <source>
        <dbReference type="EMBL" id="KYQ88942.1"/>
    </source>
</evidence>
<keyword evidence="2" id="KW-0343">GTPase activation</keyword>
<feature type="region of interest" description="Disordered" evidence="5">
    <location>
        <begin position="406"/>
        <end position="448"/>
    </location>
</feature>
<dbReference type="InParanoid" id="A0A151Z4P6"/>
<keyword evidence="3" id="KW-0963">Cytoplasm</keyword>
<dbReference type="SMART" id="SM00256">
    <property type="entry name" value="FBOX"/>
    <property type="match status" value="1"/>
</dbReference>
<dbReference type="PROSITE" id="PS50181">
    <property type="entry name" value="FBOX"/>
    <property type="match status" value="1"/>
</dbReference>
<feature type="compositionally biased region" description="Low complexity" evidence="5">
    <location>
        <begin position="277"/>
        <end position="296"/>
    </location>
</feature>
<evidence type="ECO:0000256" key="2">
    <source>
        <dbReference type="ARBA" id="ARBA00022468"/>
    </source>
</evidence>
<dbReference type="Pfam" id="PF12937">
    <property type="entry name" value="F-box-like"/>
    <property type="match status" value="1"/>
</dbReference>
<dbReference type="OMA" id="MPTLKCS"/>
<comment type="subcellular location">
    <subcellularLocation>
        <location evidence="1">Cytoplasm</location>
    </subcellularLocation>
</comment>
<feature type="compositionally biased region" description="Polar residues" evidence="5">
    <location>
        <begin position="424"/>
        <end position="448"/>
    </location>
</feature>
<dbReference type="InterPro" id="IPR001810">
    <property type="entry name" value="F-box_dom"/>
</dbReference>
<accession>A0A151Z4P6</accession>
<dbReference type="EMBL" id="LODT01000046">
    <property type="protein sequence ID" value="KYQ88942.1"/>
    <property type="molecule type" value="Genomic_DNA"/>
</dbReference>
<dbReference type="PANTHER" id="PTHR23176:SF5">
    <property type="entry name" value="RHO GTPASE-ACTIVATING PROTEIN GACFF"/>
    <property type="match status" value="1"/>
</dbReference>
<evidence type="ECO:0000256" key="5">
    <source>
        <dbReference type="SAM" id="MobiDB-lite"/>
    </source>
</evidence>
<protein>
    <submittedName>
        <fullName evidence="9">Pleckstrin (PH) domain-containing protein</fullName>
    </submittedName>
</protein>
<evidence type="ECO:0000259" key="6">
    <source>
        <dbReference type="PROSITE" id="PS50003"/>
    </source>
</evidence>
<evidence type="ECO:0000256" key="3">
    <source>
        <dbReference type="ARBA" id="ARBA00022490"/>
    </source>
</evidence>
<dbReference type="SUPFAM" id="SSF81383">
    <property type="entry name" value="F-box domain"/>
    <property type="match status" value="1"/>
</dbReference>
<dbReference type="FunFam" id="2.30.29.30:FF:000286">
    <property type="entry name" value="PH-protein kinase domain containing protein"/>
    <property type="match status" value="1"/>
</dbReference>
<evidence type="ECO:0000313" key="10">
    <source>
        <dbReference type="Proteomes" id="UP000076078"/>
    </source>
</evidence>
<dbReference type="Gene3D" id="2.30.29.30">
    <property type="entry name" value="Pleckstrin-homology domain (PH domain)/Phosphotyrosine-binding domain (PTB)"/>
    <property type="match status" value="2"/>
</dbReference>
<name>A0A151Z4P6_TIELA</name>
<feature type="compositionally biased region" description="Low complexity" evidence="5">
    <location>
        <begin position="242"/>
        <end position="269"/>
    </location>
</feature>
<evidence type="ECO:0000256" key="1">
    <source>
        <dbReference type="ARBA" id="ARBA00004496"/>
    </source>
</evidence>
<dbReference type="GO" id="GO:0005547">
    <property type="term" value="F:phosphatidylinositol-3,4,5-trisphosphate binding"/>
    <property type="evidence" value="ECO:0007669"/>
    <property type="project" value="UniProtKB-ARBA"/>
</dbReference>
<reference evidence="9 10" key="1">
    <citation type="submission" date="2015-12" db="EMBL/GenBank/DDBJ databases">
        <title>Dictyostelia acquired genes for synthesis and detection of signals that induce cell-type specialization by lateral gene transfer from prokaryotes.</title>
        <authorList>
            <person name="Gloeckner G."/>
            <person name="Schaap P."/>
        </authorList>
    </citation>
    <scope>NUCLEOTIDE SEQUENCE [LARGE SCALE GENOMIC DNA]</scope>
    <source>
        <strain evidence="9 10">TK</strain>
    </source>
</reference>
<feature type="domain" description="Rho-GAP" evidence="8">
    <location>
        <begin position="785"/>
        <end position="967"/>
    </location>
</feature>